<dbReference type="PANTHER" id="PTHR45947">
    <property type="entry name" value="SULFOQUINOVOSYL TRANSFERASE SQD2"/>
    <property type="match status" value="1"/>
</dbReference>
<accession>A0A1F4VEM3</accession>
<reference evidence="3 4" key="1">
    <citation type="journal article" date="2016" name="Nat. Commun.">
        <title>Thousands of microbial genomes shed light on interconnected biogeochemical processes in an aquifer system.</title>
        <authorList>
            <person name="Anantharaman K."/>
            <person name="Brown C.T."/>
            <person name="Hug L.A."/>
            <person name="Sharon I."/>
            <person name="Castelle C.J."/>
            <person name="Probst A.J."/>
            <person name="Thomas B.C."/>
            <person name="Singh A."/>
            <person name="Wilkins M.J."/>
            <person name="Karaoz U."/>
            <person name="Brodie E.L."/>
            <person name="Williams K.H."/>
            <person name="Hubbard S.S."/>
            <person name="Banfield J.F."/>
        </authorList>
    </citation>
    <scope>NUCLEOTIDE SEQUENCE [LARGE SCALE GENOMIC DNA]</scope>
</reference>
<dbReference type="Pfam" id="PF00534">
    <property type="entry name" value="Glycos_transf_1"/>
    <property type="match status" value="1"/>
</dbReference>
<evidence type="ECO:0000313" key="4">
    <source>
        <dbReference type="Proteomes" id="UP000176504"/>
    </source>
</evidence>
<dbReference type="Pfam" id="PF13439">
    <property type="entry name" value="Glyco_transf_4"/>
    <property type="match status" value="1"/>
</dbReference>
<comment type="caution">
    <text evidence="3">The sequence shown here is derived from an EMBL/GenBank/DDBJ whole genome shotgun (WGS) entry which is preliminary data.</text>
</comment>
<gene>
    <name evidence="3" type="ORF">A3A78_01520</name>
</gene>
<organism evidence="3 4">
    <name type="scientific">candidate division WWE3 bacterium RIFCSPLOWO2_01_FULL_41_18</name>
    <dbReference type="NCBI Taxonomy" id="1802625"/>
    <lineage>
        <taxon>Bacteria</taxon>
        <taxon>Katanobacteria</taxon>
    </lineage>
</organism>
<dbReference type="InterPro" id="IPR001296">
    <property type="entry name" value="Glyco_trans_1"/>
</dbReference>
<evidence type="ECO:0000313" key="3">
    <source>
        <dbReference type="EMBL" id="OGC55701.1"/>
    </source>
</evidence>
<name>A0A1F4VEM3_UNCKA</name>
<dbReference type="GO" id="GO:0016757">
    <property type="term" value="F:glycosyltransferase activity"/>
    <property type="evidence" value="ECO:0007669"/>
    <property type="project" value="InterPro"/>
</dbReference>
<evidence type="ECO:0008006" key="5">
    <source>
        <dbReference type="Google" id="ProtNLM"/>
    </source>
</evidence>
<dbReference type="CDD" id="cd03801">
    <property type="entry name" value="GT4_PimA-like"/>
    <property type="match status" value="1"/>
</dbReference>
<evidence type="ECO:0000259" key="2">
    <source>
        <dbReference type="Pfam" id="PF13439"/>
    </source>
</evidence>
<dbReference type="AlphaFoldDB" id="A0A1F4VEM3"/>
<dbReference type="Proteomes" id="UP000176504">
    <property type="component" value="Unassembled WGS sequence"/>
</dbReference>
<dbReference type="InterPro" id="IPR028098">
    <property type="entry name" value="Glyco_trans_4-like_N"/>
</dbReference>
<dbReference type="InterPro" id="IPR050194">
    <property type="entry name" value="Glycosyltransferase_grp1"/>
</dbReference>
<evidence type="ECO:0000259" key="1">
    <source>
        <dbReference type="Pfam" id="PF00534"/>
    </source>
</evidence>
<proteinExistence type="predicted"/>
<dbReference type="PANTHER" id="PTHR45947:SF15">
    <property type="entry name" value="TEICHURONIC ACID BIOSYNTHESIS GLYCOSYLTRANSFERASE TUAC-RELATED"/>
    <property type="match status" value="1"/>
</dbReference>
<dbReference type="Gene3D" id="3.40.50.2000">
    <property type="entry name" value="Glycogen Phosphorylase B"/>
    <property type="match status" value="2"/>
</dbReference>
<protein>
    <recommendedName>
        <fullName evidence="5">Glycosyl transferase family 1 domain-containing protein</fullName>
    </recommendedName>
</protein>
<sequence length="397" mass="45641">MINKEMKVLLVLPFFHPHTGGSQKYAEELYTTLMNNHPEVKVDVLCYNSDRAKSFEVYRNMNVYRIPCLTLIPARFLLPEPFHLISLLIKLSKNRYNFIHTHVRFFDPVWWGYVYAKMIKAKSIFTGHVSSHPVHQNKLVELVAKIIDLTIARLSVSRYDYVTFVSQATADFFKSSLHFTKSYILLHNSVHSENFKKQENRNSRVIPKSDATLTSNNILITYAGRLIWTKGVTLLYEAAKEILKNDEFKHTHFAFAGPGELEKELEARIANDELSKKVTLTGSLDYNKVQKLLSVTDIFVNPSHHNEGLPTTILEAGASECFVIATDNGGTREAVINNETGLLIPQKDQNSLYQSIVWAIRNESERMKMASNLKTKIQKEFDWNKTSEKLYNEILKH</sequence>
<feature type="domain" description="Glycosyltransferase subfamily 4-like N-terminal" evidence="2">
    <location>
        <begin position="20"/>
        <end position="180"/>
    </location>
</feature>
<feature type="domain" description="Glycosyl transferase family 1" evidence="1">
    <location>
        <begin position="215"/>
        <end position="374"/>
    </location>
</feature>
<dbReference type="SUPFAM" id="SSF53756">
    <property type="entry name" value="UDP-Glycosyltransferase/glycogen phosphorylase"/>
    <property type="match status" value="1"/>
</dbReference>
<dbReference type="EMBL" id="MEVI01000001">
    <property type="protein sequence ID" value="OGC55701.1"/>
    <property type="molecule type" value="Genomic_DNA"/>
</dbReference>